<gene>
    <name evidence="1" type="ORF">OLEA9_A053107</name>
</gene>
<comment type="caution">
    <text evidence="1">The sequence shown here is derived from an EMBL/GenBank/DDBJ whole genome shotgun (WGS) entry which is preliminary data.</text>
</comment>
<protein>
    <submittedName>
        <fullName evidence="1">Uncharacterized protein</fullName>
    </submittedName>
</protein>
<reference evidence="1 2" key="1">
    <citation type="submission" date="2019-12" db="EMBL/GenBank/DDBJ databases">
        <authorList>
            <person name="Alioto T."/>
            <person name="Alioto T."/>
            <person name="Gomez Garrido J."/>
        </authorList>
    </citation>
    <scope>NUCLEOTIDE SEQUENCE [LARGE SCALE GENOMIC DNA]</scope>
</reference>
<sequence>MHMKGPFDAVLGVSQQIFISGLSVSYGIPFTIIKQSGGLEAETSEDPWDVAPGVPFHVFPPLPPYPCDKRNPLASAANCPSLSEPADKADAGFDNCTAHHSDENYVRKTRFDSLAVNNSDVNHRFDFQQGGSSYNLGRNYFKQQKWNYSKFAPPWVLNRNVW</sequence>
<evidence type="ECO:0000313" key="1">
    <source>
        <dbReference type="EMBL" id="CAA3026401.1"/>
    </source>
</evidence>
<evidence type="ECO:0000313" key="2">
    <source>
        <dbReference type="Proteomes" id="UP000594638"/>
    </source>
</evidence>
<organism evidence="1 2">
    <name type="scientific">Olea europaea subsp. europaea</name>
    <dbReference type="NCBI Taxonomy" id="158383"/>
    <lineage>
        <taxon>Eukaryota</taxon>
        <taxon>Viridiplantae</taxon>
        <taxon>Streptophyta</taxon>
        <taxon>Embryophyta</taxon>
        <taxon>Tracheophyta</taxon>
        <taxon>Spermatophyta</taxon>
        <taxon>Magnoliopsida</taxon>
        <taxon>eudicotyledons</taxon>
        <taxon>Gunneridae</taxon>
        <taxon>Pentapetalae</taxon>
        <taxon>asterids</taxon>
        <taxon>lamiids</taxon>
        <taxon>Lamiales</taxon>
        <taxon>Oleaceae</taxon>
        <taxon>Oleeae</taxon>
        <taxon>Olea</taxon>
    </lineage>
</organism>
<proteinExistence type="predicted"/>
<dbReference type="Gramene" id="OE9A053107T1">
    <property type="protein sequence ID" value="OE9A053107C1"/>
    <property type="gene ID" value="OE9A053107"/>
</dbReference>
<dbReference type="Proteomes" id="UP000594638">
    <property type="component" value="Unassembled WGS sequence"/>
</dbReference>
<accession>A0A8S0V5N3</accession>
<dbReference type="AlphaFoldDB" id="A0A8S0V5N3"/>
<keyword evidence="2" id="KW-1185">Reference proteome</keyword>
<dbReference type="EMBL" id="CACTIH010009159">
    <property type="protein sequence ID" value="CAA3026401.1"/>
    <property type="molecule type" value="Genomic_DNA"/>
</dbReference>
<name>A0A8S0V5N3_OLEEU</name>
<dbReference type="OrthoDB" id="10580796at2759"/>